<evidence type="ECO:0000313" key="4">
    <source>
        <dbReference type="EMBL" id="HBP28132.1"/>
    </source>
</evidence>
<evidence type="ECO:0000256" key="2">
    <source>
        <dbReference type="ARBA" id="ARBA00023002"/>
    </source>
</evidence>
<dbReference type="AlphaFoldDB" id="A0A356LB05"/>
<name>A0A356LB05_9BURK</name>
<dbReference type="Proteomes" id="UP000264036">
    <property type="component" value="Unassembled WGS sequence"/>
</dbReference>
<dbReference type="PRINTS" id="PR00080">
    <property type="entry name" value="SDRFAMILY"/>
</dbReference>
<gene>
    <name evidence="4" type="ORF">DD666_01790</name>
</gene>
<dbReference type="Pfam" id="PF13561">
    <property type="entry name" value="adh_short_C2"/>
    <property type="match status" value="1"/>
</dbReference>
<dbReference type="PANTHER" id="PTHR43639">
    <property type="entry name" value="OXIDOREDUCTASE, SHORT-CHAIN DEHYDROGENASE/REDUCTASE FAMILY (AFU_ORTHOLOGUE AFUA_5G02870)"/>
    <property type="match status" value="1"/>
</dbReference>
<dbReference type="GO" id="GO:0016491">
    <property type="term" value="F:oxidoreductase activity"/>
    <property type="evidence" value="ECO:0007669"/>
    <property type="project" value="UniProtKB-KW"/>
</dbReference>
<keyword evidence="2" id="KW-0560">Oxidoreductase</keyword>
<dbReference type="Gene3D" id="3.40.50.720">
    <property type="entry name" value="NAD(P)-binding Rossmann-like Domain"/>
    <property type="match status" value="1"/>
</dbReference>
<dbReference type="PANTHER" id="PTHR43639:SF1">
    <property type="entry name" value="SHORT-CHAIN DEHYDROGENASE_REDUCTASE FAMILY PROTEIN"/>
    <property type="match status" value="1"/>
</dbReference>
<dbReference type="SUPFAM" id="SSF51735">
    <property type="entry name" value="NAD(P)-binding Rossmann-fold domains"/>
    <property type="match status" value="1"/>
</dbReference>
<sequence>MSLLTGKIALVTGGSRGIGAAIVRQLAKEGAQVAFTYSSSSQAAQDLVGEIEALRRKAQAGAEHGAQSATLALQVDSIDPIAVQKAVLTAFEHFGQLDILVNNAGVFELKPTGEFTMEDYERQMGVNARAVFAAIQQAARVMADGGRIINIGSNLAARVPRPNMSLYAMSKAAVWGLTKGAARDLGPRGITVNIIQPGSTDTDMNPASGPHAQEQRSLRAIPSYNTPQEIAAMAVYLASDAARSITGASMVIDGGANV</sequence>
<dbReference type="PRINTS" id="PR00081">
    <property type="entry name" value="GDHRDH"/>
</dbReference>
<protein>
    <submittedName>
        <fullName evidence="4">Oxidoreductase</fullName>
    </submittedName>
</protein>
<feature type="compositionally biased region" description="Polar residues" evidence="3">
    <location>
        <begin position="196"/>
        <end position="205"/>
    </location>
</feature>
<dbReference type="InterPro" id="IPR020904">
    <property type="entry name" value="Sc_DH/Rdtase_CS"/>
</dbReference>
<accession>A0A356LB05</accession>
<evidence type="ECO:0000313" key="5">
    <source>
        <dbReference type="Proteomes" id="UP000264036"/>
    </source>
</evidence>
<organism evidence="4 5">
    <name type="scientific">Advenella kashmirensis</name>
    <dbReference type="NCBI Taxonomy" id="310575"/>
    <lineage>
        <taxon>Bacteria</taxon>
        <taxon>Pseudomonadati</taxon>
        <taxon>Pseudomonadota</taxon>
        <taxon>Betaproteobacteria</taxon>
        <taxon>Burkholderiales</taxon>
        <taxon>Alcaligenaceae</taxon>
    </lineage>
</organism>
<dbReference type="FunFam" id="3.40.50.720:FF:000084">
    <property type="entry name" value="Short-chain dehydrogenase reductase"/>
    <property type="match status" value="1"/>
</dbReference>
<dbReference type="InterPro" id="IPR002347">
    <property type="entry name" value="SDR_fam"/>
</dbReference>
<feature type="region of interest" description="Disordered" evidence="3">
    <location>
        <begin position="196"/>
        <end position="215"/>
    </location>
</feature>
<reference evidence="4 5" key="1">
    <citation type="journal article" date="2018" name="Nat. Biotechnol.">
        <title>A standardized bacterial taxonomy based on genome phylogeny substantially revises the tree of life.</title>
        <authorList>
            <person name="Parks D.H."/>
            <person name="Chuvochina M."/>
            <person name="Waite D.W."/>
            <person name="Rinke C."/>
            <person name="Skarshewski A."/>
            <person name="Chaumeil P.A."/>
            <person name="Hugenholtz P."/>
        </authorList>
    </citation>
    <scope>NUCLEOTIDE SEQUENCE [LARGE SCALE GENOMIC DNA]</scope>
    <source>
        <strain evidence="4">UBA10707</strain>
    </source>
</reference>
<dbReference type="PROSITE" id="PS00061">
    <property type="entry name" value="ADH_SHORT"/>
    <property type="match status" value="1"/>
</dbReference>
<comment type="similarity">
    <text evidence="1">Belongs to the short-chain dehydrogenases/reductases (SDR) family.</text>
</comment>
<comment type="caution">
    <text evidence="4">The sequence shown here is derived from an EMBL/GenBank/DDBJ whole genome shotgun (WGS) entry which is preliminary data.</text>
</comment>
<dbReference type="EMBL" id="DOEK01000004">
    <property type="protein sequence ID" value="HBP28132.1"/>
    <property type="molecule type" value="Genomic_DNA"/>
</dbReference>
<dbReference type="CDD" id="cd05233">
    <property type="entry name" value="SDR_c"/>
    <property type="match status" value="1"/>
</dbReference>
<dbReference type="InterPro" id="IPR036291">
    <property type="entry name" value="NAD(P)-bd_dom_sf"/>
</dbReference>
<proteinExistence type="inferred from homology"/>
<evidence type="ECO:0000256" key="1">
    <source>
        <dbReference type="ARBA" id="ARBA00006484"/>
    </source>
</evidence>
<evidence type="ECO:0000256" key="3">
    <source>
        <dbReference type="SAM" id="MobiDB-lite"/>
    </source>
</evidence>